<dbReference type="STRING" id="139420.A0A371DE44"/>
<dbReference type="Pfam" id="PF14388">
    <property type="entry name" value="DUF4419"/>
    <property type="match status" value="2"/>
</dbReference>
<evidence type="ECO:0000313" key="3">
    <source>
        <dbReference type="Proteomes" id="UP000256964"/>
    </source>
</evidence>
<evidence type="ECO:0000313" key="2">
    <source>
        <dbReference type="EMBL" id="RDX50788.1"/>
    </source>
</evidence>
<gene>
    <name evidence="2" type="ORF">OH76DRAFT_1347954</name>
</gene>
<organism evidence="2 3">
    <name type="scientific">Lentinus brumalis</name>
    <dbReference type="NCBI Taxonomy" id="2498619"/>
    <lineage>
        <taxon>Eukaryota</taxon>
        <taxon>Fungi</taxon>
        <taxon>Dikarya</taxon>
        <taxon>Basidiomycota</taxon>
        <taxon>Agaricomycotina</taxon>
        <taxon>Agaricomycetes</taxon>
        <taxon>Polyporales</taxon>
        <taxon>Polyporaceae</taxon>
        <taxon>Lentinus</taxon>
    </lineage>
</organism>
<protein>
    <submittedName>
        <fullName evidence="2">Uncharacterized protein</fullName>
    </submittedName>
</protein>
<keyword evidence="3" id="KW-1185">Reference proteome</keyword>
<sequence length="453" mass="50510">MPVTFDVAQKVPSAYQLKRQPLDHRDVLIEACEGQASQCRDMLQTSITRDNITNLVPRSNGFVHAVLEAYGGHHHLRIRPDDVWLAILTQLSFYVNAHAEDLRSYFVAHQGKKRLVVTTSGDRYSVDYAGISRQFATLIHQNVVDSTLVEWILPDFTSTTWHDRTIGSMVMMSTLKAYFEYFVSIECGIPTVTLEGEKADWEEIHRRIYRLYELGDEPSVWADMQRPILSRFVDAFDGKPDVEFWEHVVHRTGVSCGEPAVNGWITAFCLWSPGGEWLPWNRLPAIPKQPPIPPPVVRPPWKEPVEVGGSKRNALIRAGNRLSKALPALLRKSGERRKVAHEPSSQKDSEQAAVEASSTSGQGGPQRSLVEHGRHGGLEVDGVQYYTIPTGSIPAGYSEVDVIVDDNGDVIQCKMVAGHVAIAVSSSKPDGQLDTLSPSAHWFMFEKRNPLSG</sequence>
<name>A0A371DE44_9APHY</name>
<accession>A0A371DE44</accession>
<feature type="compositionally biased region" description="Basic and acidic residues" evidence="1">
    <location>
        <begin position="333"/>
        <end position="350"/>
    </location>
</feature>
<dbReference type="AlphaFoldDB" id="A0A371DE44"/>
<feature type="region of interest" description="Disordered" evidence="1">
    <location>
        <begin position="333"/>
        <end position="372"/>
    </location>
</feature>
<dbReference type="PANTHER" id="PTHR31252">
    <property type="entry name" value="DUF4419 DOMAIN-CONTAINING PROTEIN"/>
    <property type="match status" value="1"/>
</dbReference>
<dbReference type="EMBL" id="KZ857397">
    <property type="protein sequence ID" value="RDX50788.1"/>
    <property type="molecule type" value="Genomic_DNA"/>
</dbReference>
<dbReference type="PANTHER" id="PTHR31252:SF11">
    <property type="entry name" value="DUF4419 DOMAIN-CONTAINING PROTEIN"/>
    <property type="match status" value="1"/>
</dbReference>
<dbReference type="OrthoDB" id="9978173at2759"/>
<dbReference type="InterPro" id="IPR025533">
    <property type="entry name" value="DUF4419"/>
</dbReference>
<reference evidence="2 3" key="1">
    <citation type="journal article" date="2018" name="Biotechnol. Biofuels">
        <title>Integrative visual omics of the white-rot fungus Polyporus brumalis exposes the biotechnological potential of its oxidative enzymes for delignifying raw plant biomass.</title>
        <authorList>
            <person name="Miyauchi S."/>
            <person name="Rancon A."/>
            <person name="Drula E."/>
            <person name="Hage H."/>
            <person name="Chaduli D."/>
            <person name="Favel A."/>
            <person name="Grisel S."/>
            <person name="Henrissat B."/>
            <person name="Herpoel-Gimbert I."/>
            <person name="Ruiz-Duenas F.J."/>
            <person name="Chevret D."/>
            <person name="Hainaut M."/>
            <person name="Lin J."/>
            <person name="Wang M."/>
            <person name="Pangilinan J."/>
            <person name="Lipzen A."/>
            <person name="Lesage-Meessen L."/>
            <person name="Navarro D."/>
            <person name="Riley R."/>
            <person name="Grigoriev I.V."/>
            <person name="Zhou S."/>
            <person name="Raouche S."/>
            <person name="Rosso M.N."/>
        </authorList>
    </citation>
    <scope>NUCLEOTIDE SEQUENCE [LARGE SCALE GENOMIC DNA]</scope>
    <source>
        <strain evidence="2 3">BRFM 1820</strain>
    </source>
</reference>
<dbReference type="Proteomes" id="UP000256964">
    <property type="component" value="Unassembled WGS sequence"/>
</dbReference>
<evidence type="ECO:0000256" key="1">
    <source>
        <dbReference type="SAM" id="MobiDB-lite"/>
    </source>
</evidence>
<proteinExistence type="predicted"/>